<feature type="region of interest" description="Disordered" evidence="1">
    <location>
        <begin position="30"/>
        <end position="56"/>
    </location>
</feature>
<dbReference type="PANTHER" id="PTHR46929">
    <property type="entry name" value="EXPRESSED PROTEIN"/>
    <property type="match status" value="1"/>
</dbReference>
<reference evidence="4" key="1">
    <citation type="journal article" date="2011" name="Science">
        <title>The plant cell wall-decomposing machinery underlies the functional diversity of forest fungi.</title>
        <authorList>
            <person name="Eastwood D.C."/>
            <person name="Floudas D."/>
            <person name="Binder M."/>
            <person name="Majcherczyk A."/>
            <person name="Schneider P."/>
            <person name="Aerts A."/>
            <person name="Asiegbu F.O."/>
            <person name="Baker S.E."/>
            <person name="Barry K."/>
            <person name="Bendiksby M."/>
            <person name="Blumentritt M."/>
            <person name="Coutinho P.M."/>
            <person name="Cullen D."/>
            <person name="de Vries R.P."/>
            <person name="Gathman A."/>
            <person name="Goodell B."/>
            <person name="Henrissat B."/>
            <person name="Ihrmark K."/>
            <person name="Kauserud H."/>
            <person name="Kohler A."/>
            <person name="LaButti K."/>
            <person name="Lapidus A."/>
            <person name="Lavin J.L."/>
            <person name="Lee Y.-H."/>
            <person name="Lindquist E."/>
            <person name="Lilly W."/>
            <person name="Lucas S."/>
            <person name="Morin E."/>
            <person name="Murat C."/>
            <person name="Oguiza J.A."/>
            <person name="Park J."/>
            <person name="Pisabarro A.G."/>
            <person name="Riley R."/>
            <person name="Rosling A."/>
            <person name="Salamov A."/>
            <person name="Schmidt O."/>
            <person name="Schmutz J."/>
            <person name="Skrede I."/>
            <person name="Stenlid J."/>
            <person name="Wiebenga A."/>
            <person name="Xie X."/>
            <person name="Kuees U."/>
            <person name="Hibbett D.S."/>
            <person name="Hoffmeister D."/>
            <person name="Hoegberg N."/>
            <person name="Martin F."/>
            <person name="Grigoriev I.V."/>
            <person name="Watkinson S.C."/>
        </authorList>
    </citation>
    <scope>NUCLEOTIDE SEQUENCE [LARGE SCALE GENOMIC DNA]</scope>
    <source>
        <strain evidence="4">strain S7.3</strain>
    </source>
</reference>
<dbReference type="Pfam" id="PF12776">
    <property type="entry name" value="Myb_DNA-bind_3"/>
    <property type="match status" value="1"/>
</dbReference>
<dbReference type="AlphaFoldDB" id="F8Q510"/>
<organism evidence="4">
    <name type="scientific">Serpula lacrymans var. lacrymans (strain S7.3)</name>
    <name type="common">Dry rot fungus</name>
    <dbReference type="NCBI Taxonomy" id="936435"/>
    <lineage>
        <taxon>Eukaryota</taxon>
        <taxon>Fungi</taxon>
        <taxon>Dikarya</taxon>
        <taxon>Basidiomycota</taxon>
        <taxon>Agaricomycotina</taxon>
        <taxon>Agaricomycetes</taxon>
        <taxon>Agaricomycetidae</taxon>
        <taxon>Boletales</taxon>
        <taxon>Coniophorineae</taxon>
        <taxon>Serpulaceae</taxon>
        <taxon>Serpula</taxon>
    </lineage>
</organism>
<dbReference type="InParanoid" id="F8Q510"/>
<dbReference type="STRING" id="936435.F8Q510"/>
<evidence type="ECO:0000259" key="2">
    <source>
        <dbReference type="Pfam" id="PF12776"/>
    </source>
</evidence>
<protein>
    <recommendedName>
        <fullName evidence="2">Myb/SANT-like domain-containing protein</fullName>
    </recommendedName>
</protein>
<feature type="compositionally biased region" description="Polar residues" evidence="1">
    <location>
        <begin position="30"/>
        <end position="54"/>
    </location>
</feature>
<proteinExistence type="predicted"/>
<dbReference type="PANTHER" id="PTHR46929:SF3">
    <property type="entry name" value="MYB_SANT-LIKE DOMAIN-CONTAINING PROTEIN"/>
    <property type="match status" value="1"/>
</dbReference>
<dbReference type="OMA" id="SSTVINW"/>
<dbReference type="InterPro" id="IPR024752">
    <property type="entry name" value="Myb/SANT-like_dom"/>
</dbReference>
<feature type="domain" description="Myb/SANT-like" evidence="2">
    <location>
        <begin position="61"/>
        <end position="158"/>
    </location>
</feature>
<evidence type="ECO:0000313" key="4">
    <source>
        <dbReference type="Proteomes" id="UP000008063"/>
    </source>
</evidence>
<sequence>MKRKVSASLAAKGPPCKQKFHRYPLRTIHNQPAPATSQSTVVPPDTDSTMTGQTSKDRVVWSESQQHIMIDYIVENWNKVADGMSFAKLFWVEVKLLLSKSPFMGAPKSWKTCSENWGRIKRTYQLITALIANSSGMHWDSETGLSITEESKTQWTDYAKRNPTVTGFKNKGWPYFKKLDTVMSNRAARGVHAFCTPQATSSICSHQPSTPSTTLQVQTPPKSSSVTAEVLCTPASPAQSSTVINWLVALPSPSSLPAPLATSPIPRLAIMKVQEIKNHLPVSKFVQLIEKFREDKTLVETYLSLVQRGLMWCLPELYANIH</sequence>
<dbReference type="HOGENOM" id="CLU_067859_1_0_1"/>
<gene>
    <name evidence="3" type="ORF">SERLA73DRAFT_154132</name>
</gene>
<dbReference type="Proteomes" id="UP000008063">
    <property type="component" value="Unassembled WGS sequence"/>
</dbReference>
<accession>F8Q510</accession>
<dbReference type="EMBL" id="GL945483">
    <property type="protein sequence ID" value="EGN96637.1"/>
    <property type="molecule type" value="Genomic_DNA"/>
</dbReference>
<dbReference type="OrthoDB" id="2689355at2759"/>
<keyword evidence="4" id="KW-1185">Reference proteome</keyword>
<evidence type="ECO:0000313" key="3">
    <source>
        <dbReference type="EMBL" id="EGN96637.1"/>
    </source>
</evidence>
<evidence type="ECO:0000256" key="1">
    <source>
        <dbReference type="SAM" id="MobiDB-lite"/>
    </source>
</evidence>
<name>F8Q510_SERL3</name>